<evidence type="ECO:0000313" key="2">
    <source>
        <dbReference type="EMBL" id="CAA9501269.1"/>
    </source>
</evidence>
<dbReference type="SUPFAM" id="SSF52540">
    <property type="entry name" value="P-loop containing nucleoside triphosphate hydrolases"/>
    <property type="match status" value="1"/>
</dbReference>
<organism evidence="2">
    <name type="scientific">uncultured Solirubrobacteraceae bacterium</name>
    <dbReference type="NCBI Taxonomy" id="1162706"/>
    <lineage>
        <taxon>Bacteria</taxon>
        <taxon>Bacillati</taxon>
        <taxon>Actinomycetota</taxon>
        <taxon>Thermoleophilia</taxon>
        <taxon>Solirubrobacterales</taxon>
        <taxon>Solirubrobacteraceae</taxon>
        <taxon>environmental samples</taxon>
    </lineage>
</organism>
<dbReference type="GO" id="GO:0005524">
    <property type="term" value="F:ATP binding"/>
    <property type="evidence" value="ECO:0007669"/>
    <property type="project" value="InterPro"/>
</dbReference>
<dbReference type="InterPro" id="IPR003593">
    <property type="entry name" value="AAA+_ATPase"/>
</dbReference>
<dbReference type="Gene3D" id="1.10.8.80">
    <property type="entry name" value="Magnesium chelatase subunit I, C-Terminal domain"/>
    <property type="match status" value="1"/>
</dbReference>
<dbReference type="AlphaFoldDB" id="A0A6J4SK28"/>
<reference evidence="2" key="1">
    <citation type="submission" date="2020-02" db="EMBL/GenBank/DDBJ databases">
        <authorList>
            <person name="Meier V. D."/>
        </authorList>
    </citation>
    <scope>NUCLEOTIDE SEQUENCE</scope>
    <source>
        <strain evidence="2">AVDCRST_MAG13</strain>
    </source>
</reference>
<dbReference type="PANTHER" id="PTHR42759:SF5">
    <property type="entry name" value="METHANOL DEHYDROGENASE REGULATOR"/>
    <property type="match status" value="1"/>
</dbReference>
<evidence type="ECO:0000259" key="1">
    <source>
        <dbReference type="SMART" id="SM00382"/>
    </source>
</evidence>
<name>A0A6J4SK28_9ACTN</name>
<gene>
    <name evidence="2" type="ORF">AVDCRST_MAG13-2281</name>
</gene>
<dbReference type="GO" id="GO:0016887">
    <property type="term" value="F:ATP hydrolysis activity"/>
    <property type="evidence" value="ECO:0007669"/>
    <property type="project" value="InterPro"/>
</dbReference>
<dbReference type="PANTHER" id="PTHR42759">
    <property type="entry name" value="MOXR FAMILY PROTEIN"/>
    <property type="match status" value="1"/>
</dbReference>
<dbReference type="InterPro" id="IPR041628">
    <property type="entry name" value="ChlI/MoxR_AAA_lid"/>
</dbReference>
<dbReference type="PIRSF" id="PIRSF002849">
    <property type="entry name" value="AAA_ATPase_chaperone_MoxR_prd"/>
    <property type="match status" value="1"/>
</dbReference>
<proteinExistence type="predicted"/>
<dbReference type="Pfam" id="PF07726">
    <property type="entry name" value="AAA_3"/>
    <property type="match status" value="1"/>
</dbReference>
<dbReference type="CDD" id="cd00009">
    <property type="entry name" value="AAA"/>
    <property type="match status" value="1"/>
</dbReference>
<dbReference type="InterPro" id="IPR050764">
    <property type="entry name" value="CbbQ/NirQ/NorQ/GpvN"/>
</dbReference>
<feature type="domain" description="AAA+ ATPase" evidence="1">
    <location>
        <begin position="50"/>
        <end position="191"/>
    </location>
</feature>
<dbReference type="InterPro" id="IPR011703">
    <property type="entry name" value="ATPase_AAA-3"/>
</dbReference>
<accession>A0A6J4SK28</accession>
<dbReference type="SMART" id="SM00382">
    <property type="entry name" value="AAA"/>
    <property type="match status" value="1"/>
</dbReference>
<protein>
    <submittedName>
        <fullName evidence="2">FIG022979: MoxR-like ATPases</fullName>
    </submittedName>
</protein>
<sequence>MTTLEPVPDRVAPDEIAAATAWARALQAAVHAAAEVRDDVLADLLTCIVAEGHVLIEDLPGVGKTTLARSLAKATGLQFARIQCTADLLPADVVGTNVYNRREERFEFRPGPIFANVVLVDEVNRASPKTQSGLLECMQERRVTVDVFSHELARPFVVLATQNPVEFEGTYPLPEAQVDRFMARFSLGYPSSSAEAAMLRAHEAGDRVDGVEPVGDPGDLLAAQDAARRIHTADALRSYVVSLLTRTREDPRTELGASPRSGLMLLRAAKARALLQGRDHALPDDVQALAGAVLTHRVVLAPDALDASADEVVADAVAATPAF</sequence>
<dbReference type="InterPro" id="IPR027417">
    <property type="entry name" value="P-loop_NTPase"/>
</dbReference>
<dbReference type="Pfam" id="PF17863">
    <property type="entry name" value="AAA_lid_2"/>
    <property type="match status" value="1"/>
</dbReference>
<dbReference type="EMBL" id="CADCVO010000362">
    <property type="protein sequence ID" value="CAA9501269.1"/>
    <property type="molecule type" value="Genomic_DNA"/>
</dbReference>
<dbReference type="Gene3D" id="3.40.50.300">
    <property type="entry name" value="P-loop containing nucleotide triphosphate hydrolases"/>
    <property type="match status" value="1"/>
</dbReference>